<dbReference type="InterPro" id="IPR000305">
    <property type="entry name" value="GIY-YIG_endonuc"/>
</dbReference>
<dbReference type="InterPro" id="IPR035901">
    <property type="entry name" value="GIY-YIG_endonuc_sf"/>
</dbReference>
<sequence length="185" mass="20861">MNFLVVSRRCEAPCADPRGVNLSTHTIKNVNGISMFGTFDDLKAKVDEYYSCYRHPDMSDFSSGPLYDLFPEREGGALKAQYCWNDTWPSNGKAGIYAFLDDDGRVVYIGKSSMKSSVSARLNSYCQYGKDKKCKLKHDKWKVQPRYVWIVGVPNETSFEAAALEEFLIREILTSDNVNGISASH</sequence>
<protein>
    <submittedName>
        <fullName evidence="2">GIY-YIG nuclease family protein</fullName>
    </submittedName>
</protein>
<dbReference type="RefSeq" id="WP_348826574.1">
    <property type="nucleotide sequence ID" value="NZ_CP098827.1"/>
</dbReference>
<dbReference type="EMBL" id="CP098827">
    <property type="protein sequence ID" value="XBO69350.1"/>
    <property type="molecule type" value="Genomic_DNA"/>
</dbReference>
<reference evidence="2" key="1">
    <citation type="submission" date="2022-06" db="EMBL/GenBank/DDBJ databases">
        <title>A novel DMS-producing enzyme.</title>
        <authorList>
            <person name="Zhang Y."/>
        </authorList>
    </citation>
    <scope>NUCLEOTIDE SEQUENCE</scope>
    <source>
        <strain evidence="2">RT37</strain>
    </source>
</reference>
<dbReference type="SUPFAM" id="SSF82771">
    <property type="entry name" value="GIY-YIG endonuclease"/>
    <property type="match status" value="1"/>
</dbReference>
<dbReference type="AlphaFoldDB" id="A0AAU7KCG5"/>
<organism evidence="2">
    <name type="scientific">Halomonas sp. RT37</name>
    <dbReference type="NCBI Taxonomy" id="2950872"/>
    <lineage>
        <taxon>Bacteria</taxon>
        <taxon>Pseudomonadati</taxon>
        <taxon>Pseudomonadota</taxon>
        <taxon>Gammaproteobacteria</taxon>
        <taxon>Oceanospirillales</taxon>
        <taxon>Halomonadaceae</taxon>
        <taxon>Halomonas</taxon>
    </lineage>
</organism>
<proteinExistence type="predicted"/>
<accession>A0AAU7KCG5</accession>
<dbReference type="Gene3D" id="3.40.1440.10">
    <property type="entry name" value="GIY-YIG endonuclease"/>
    <property type="match status" value="1"/>
</dbReference>
<evidence type="ECO:0000259" key="1">
    <source>
        <dbReference type="PROSITE" id="PS50164"/>
    </source>
</evidence>
<gene>
    <name evidence="2" type="ORF">NFG58_11980</name>
</gene>
<name>A0AAU7KCG5_9GAMM</name>
<feature type="domain" description="GIY-YIG" evidence="1">
    <location>
        <begin position="92"/>
        <end position="178"/>
    </location>
</feature>
<dbReference type="PROSITE" id="PS50164">
    <property type="entry name" value="GIY_YIG"/>
    <property type="match status" value="1"/>
</dbReference>
<dbReference type="Pfam" id="PF01541">
    <property type="entry name" value="GIY-YIG"/>
    <property type="match status" value="1"/>
</dbReference>
<evidence type="ECO:0000313" key="2">
    <source>
        <dbReference type="EMBL" id="XBO69350.1"/>
    </source>
</evidence>